<dbReference type="EMBL" id="GU474908">
    <property type="protein sequence ID" value="ADI19038.1"/>
    <property type="molecule type" value="Genomic_DNA"/>
</dbReference>
<protein>
    <submittedName>
        <fullName evidence="1">Uncharacterized protein</fullName>
    </submittedName>
</protein>
<evidence type="ECO:0000313" key="1">
    <source>
        <dbReference type="EMBL" id="ADI19038.1"/>
    </source>
</evidence>
<dbReference type="AlphaFoldDB" id="E0XX97"/>
<accession>E0XX97</accession>
<name>E0XX97_9DELT</name>
<organism evidence="1">
    <name type="scientific">uncultured delta proteobacterium HF0070_07E19</name>
    <dbReference type="NCBI Taxonomy" id="710823"/>
    <lineage>
        <taxon>Bacteria</taxon>
        <taxon>Deltaproteobacteria</taxon>
        <taxon>environmental samples</taxon>
    </lineage>
</organism>
<proteinExistence type="predicted"/>
<reference evidence="1" key="1">
    <citation type="journal article" date="2011" name="Environ. Microbiol.">
        <title>Time-series analyses of Monterey Bay coastal microbial picoplankton using a 'genome proxy' microarray.</title>
        <authorList>
            <person name="Rich V.I."/>
            <person name="Pham V.D."/>
            <person name="Eppley J."/>
            <person name="Shi Y."/>
            <person name="DeLong E.F."/>
        </authorList>
    </citation>
    <scope>NUCLEOTIDE SEQUENCE</scope>
</reference>
<sequence length="137" mass="15721">MISIIDSVEYIDSCLSKLFSTTKVFEGIPRDLYSCSRPIHLIEDLTAIRIPVWNKEFDRVRLVHWSFGYWQSLALWLIKQLDGRKKTDQVQLGFASATGKCKRFEVILMSFVAGLSGTVDFEDEQKGKSTTRGRILQ</sequence>